<protein>
    <recommendedName>
        <fullName evidence="3">CCHC-type domain-containing protein</fullName>
    </recommendedName>
</protein>
<proteinExistence type="predicted"/>
<evidence type="ECO:0000313" key="1">
    <source>
        <dbReference type="EMBL" id="CAG8981363.1"/>
    </source>
</evidence>
<dbReference type="Proteomes" id="UP000701801">
    <property type="component" value="Unassembled WGS sequence"/>
</dbReference>
<evidence type="ECO:0000313" key="2">
    <source>
        <dbReference type="Proteomes" id="UP000701801"/>
    </source>
</evidence>
<reference evidence="1" key="1">
    <citation type="submission" date="2021-07" db="EMBL/GenBank/DDBJ databases">
        <authorList>
            <person name="Durling M."/>
        </authorList>
    </citation>
    <scope>NUCLEOTIDE SEQUENCE</scope>
</reference>
<dbReference type="AlphaFoldDB" id="A0A9N9LWX4"/>
<comment type="caution">
    <text evidence="1">The sequence shown here is derived from an EMBL/GenBank/DDBJ whole genome shotgun (WGS) entry which is preliminary data.</text>
</comment>
<keyword evidence="2" id="KW-1185">Reference proteome</keyword>
<sequence>MNSPDFHLCHNYATDDFDSQMAPPQEILKEEDLEEIKRGLAEDDPQLDQDAALDNYVAKYKIKGVFFTDTIGRRCVFGPDVIHYKYKTHHGHDPELKIYAEKGHTLQNEIPEYANVRRHDEKGTYFEKRLIKRFTIDATCLRTCKKLYEEGSGILYGGNIFRFEMANSLFTYSSRPVVGSSGVIFHTSATKPGPESIRGVVKDGMSRIPHNHPWRMLPGWLFYDPFLRFLYTIRPRNAALIKHLEFDGIVKGHTCVNCKCCDHDLIRSMRIYVNFMARFCTGLIKLNILACSDSRLNDGFIVSEDLSVANPNNLPIVPPWRPTNIKDGLTKLFEQSISRITTLQKINIRTTEIHYPYIGDLEYYPADFGEDLISRTLAQIQERREKQEDRGMRRYPKKKQCGFCGENHSSRNCYNLCALCGEYGHFKSSCTNWDYISKGFYS</sequence>
<name>A0A9N9LWX4_9HELO</name>
<organism evidence="1 2">
    <name type="scientific">Hymenoscyphus albidus</name>
    <dbReference type="NCBI Taxonomy" id="595503"/>
    <lineage>
        <taxon>Eukaryota</taxon>
        <taxon>Fungi</taxon>
        <taxon>Dikarya</taxon>
        <taxon>Ascomycota</taxon>
        <taxon>Pezizomycotina</taxon>
        <taxon>Leotiomycetes</taxon>
        <taxon>Helotiales</taxon>
        <taxon>Helotiaceae</taxon>
        <taxon>Hymenoscyphus</taxon>
    </lineage>
</organism>
<gene>
    <name evidence="1" type="ORF">HYALB_00013787</name>
</gene>
<dbReference type="EMBL" id="CAJVRM010000469">
    <property type="protein sequence ID" value="CAG8981363.1"/>
    <property type="molecule type" value="Genomic_DNA"/>
</dbReference>
<evidence type="ECO:0008006" key="3">
    <source>
        <dbReference type="Google" id="ProtNLM"/>
    </source>
</evidence>
<accession>A0A9N9LWX4</accession>
<dbReference type="Gene3D" id="4.10.60.10">
    <property type="entry name" value="Zinc finger, CCHC-type"/>
    <property type="match status" value="1"/>
</dbReference>
<dbReference type="OrthoDB" id="3505248at2759"/>